<keyword evidence="5" id="KW-1185">Reference proteome</keyword>
<dbReference type="EMBL" id="BMAW01058487">
    <property type="protein sequence ID" value="GFT16563.1"/>
    <property type="molecule type" value="Genomic_DNA"/>
</dbReference>
<keyword evidence="2" id="KW-0812">Transmembrane</keyword>
<evidence type="ECO:0000256" key="2">
    <source>
        <dbReference type="SAM" id="Phobius"/>
    </source>
</evidence>
<gene>
    <name evidence="4" type="ORF">NPIL_525721</name>
    <name evidence="3" type="ORF">NPIL_93141</name>
</gene>
<dbReference type="AlphaFoldDB" id="A0A8X6NIE6"/>
<dbReference type="EMBL" id="BMAW01096661">
    <property type="protein sequence ID" value="GFS75801.1"/>
    <property type="molecule type" value="Genomic_DNA"/>
</dbReference>
<evidence type="ECO:0000313" key="4">
    <source>
        <dbReference type="EMBL" id="GFT16563.1"/>
    </source>
</evidence>
<proteinExistence type="predicted"/>
<evidence type="ECO:0000313" key="3">
    <source>
        <dbReference type="EMBL" id="GFS75801.1"/>
    </source>
</evidence>
<keyword evidence="2" id="KW-0472">Membrane</keyword>
<feature type="region of interest" description="Disordered" evidence="1">
    <location>
        <begin position="17"/>
        <end position="42"/>
    </location>
</feature>
<protein>
    <submittedName>
        <fullName evidence="4">Uncharacterized protein</fullName>
    </submittedName>
</protein>
<comment type="caution">
    <text evidence="4">The sequence shown here is derived from an EMBL/GenBank/DDBJ whole genome shotgun (WGS) entry which is preliminary data.</text>
</comment>
<organism evidence="4 5">
    <name type="scientific">Nephila pilipes</name>
    <name type="common">Giant wood spider</name>
    <name type="synonym">Nephila maculata</name>
    <dbReference type="NCBI Taxonomy" id="299642"/>
    <lineage>
        <taxon>Eukaryota</taxon>
        <taxon>Metazoa</taxon>
        <taxon>Ecdysozoa</taxon>
        <taxon>Arthropoda</taxon>
        <taxon>Chelicerata</taxon>
        <taxon>Arachnida</taxon>
        <taxon>Araneae</taxon>
        <taxon>Araneomorphae</taxon>
        <taxon>Entelegynae</taxon>
        <taxon>Araneoidea</taxon>
        <taxon>Nephilidae</taxon>
        <taxon>Nephila</taxon>
    </lineage>
</organism>
<sequence>MKLKGVVSFGNTSALTFPGVGTASNYPSLRPQAASFGRETSKRERDNVTFLMEMMYSLLMGMPIGFLAGCGVPA</sequence>
<name>A0A8X6NIE6_NEPPI</name>
<evidence type="ECO:0000313" key="5">
    <source>
        <dbReference type="Proteomes" id="UP000887013"/>
    </source>
</evidence>
<keyword evidence="2" id="KW-1133">Transmembrane helix</keyword>
<dbReference type="Proteomes" id="UP000887013">
    <property type="component" value="Unassembled WGS sequence"/>
</dbReference>
<feature type="transmembrane region" description="Helical" evidence="2">
    <location>
        <begin position="48"/>
        <end position="68"/>
    </location>
</feature>
<reference evidence="4" key="1">
    <citation type="submission" date="2020-08" db="EMBL/GenBank/DDBJ databases">
        <title>Multicomponent nature underlies the extraordinary mechanical properties of spider dragline silk.</title>
        <authorList>
            <person name="Kono N."/>
            <person name="Nakamura H."/>
            <person name="Mori M."/>
            <person name="Yoshida Y."/>
            <person name="Ohtoshi R."/>
            <person name="Malay A.D."/>
            <person name="Moran D.A.P."/>
            <person name="Tomita M."/>
            <person name="Numata K."/>
            <person name="Arakawa K."/>
        </authorList>
    </citation>
    <scope>NUCLEOTIDE SEQUENCE</scope>
</reference>
<evidence type="ECO:0000256" key="1">
    <source>
        <dbReference type="SAM" id="MobiDB-lite"/>
    </source>
</evidence>
<accession>A0A8X6NIE6</accession>